<feature type="non-terminal residue" evidence="1">
    <location>
        <position position="103"/>
    </location>
</feature>
<dbReference type="EMBL" id="CAMXCT030005554">
    <property type="protein sequence ID" value="CAL4799941.1"/>
    <property type="molecule type" value="Genomic_DNA"/>
</dbReference>
<proteinExistence type="predicted"/>
<name>A0A9P1GJI6_9DINO</name>
<evidence type="ECO:0000313" key="1">
    <source>
        <dbReference type="EMBL" id="CAI4012629.1"/>
    </source>
</evidence>
<dbReference type="AlphaFoldDB" id="A0A9P1GJI6"/>
<reference evidence="1" key="1">
    <citation type="submission" date="2022-10" db="EMBL/GenBank/DDBJ databases">
        <authorList>
            <person name="Chen Y."/>
            <person name="Dougan E. K."/>
            <person name="Chan C."/>
            <person name="Rhodes N."/>
            <person name="Thang M."/>
        </authorList>
    </citation>
    <scope>NUCLEOTIDE SEQUENCE</scope>
</reference>
<reference evidence="2 3" key="2">
    <citation type="submission" date="2024-05" db="EMBL/GenBank/DDBJ databases">
        <authorList>
            <person name="Chen Y."/>
            <person name="Shah S."/>
            <person name="Dougan E. K."/>
            <person name="Thang M."/>
            <person name="Chan C."/>
        </authorList>
    </citation>
    <scope>NUCLEOTIDE SEQUENCE [LARGE SCALE GENOMIC DNA]</scope>
</reference>
<dbReference type="Proteomes" id="UP001152797">
    <property type="component" value="Unassembled WGS sequence"/>
</dbReference>
<dbReference type="EMBL" id="CAMXCT020005554">
    <property type="protein sequence ID" value="CAL1166004.1"/>
    <property type="molecule type" value="Genomic_DNA"/>
</dbReference>
<comment type="caution">
    <text evidence="1">The sequence shown here is derived from an EMBL/GenBank/DDBJ whole genome shotgun (WGS) entry which is preliminary data.</text>
</comment>
<protein>
    <submittedName>
        <fullName evidence="1">Uncharacterized protein</fullName>
    </submittedName>
</protein>
<accession>A0A9P1GJI6</accession>
<organism evidence="1">
    <name type="scientific">Cladocopium goreaui</name>
    <dbReference type="NCBI Taxonomy" id="2562237"/>
    <lineage>
        <taxon>Eukaryota</taxon>
        <taxon>Sar</taxon>
        <taxon>Alveolata</taxon>
        <taxon>Dinophyceae</taxon>
        <taxon>Suessiales</taxon>
        <taxon>Symbiodiniaceae</taxon>
        <taxon>Cladocopium</taxon>
    </lineage>
</organism>
<evidence type="ECO:0000313" key="3">
    <source>
        <dbReference type="Proteomes" id="UP001152797"/>
    </source>
</evidence>
<sequence>STEGARLRLRLLEDIFSCPDGCEIPLVYKNDNFCDCSDCADEETWTCGTCGAFNEDEDQQEAQDVGADDGHGDGSHGRSHVFFAMKDPDFTMDFLRNDSIYMD</sequence>
<dbReference type="EMBL" id="CAMXCT010005554">
    <property type="protein sequence ID" value="CAI4012629.1"/>
    <property type="molecule type" value="Genomic_DNA"/>
</dbReference>
<keyword evidence="3" id="KW-1185">Reference proteome</keyword>
<evidence type="ECO:0000313" key="2">
    <source>
        <dbReference type="EMBL" id="CAL4799941.1"/>
    </source>
</evidence>
<dbReference type="OrthoDB" id="429766at2759"/>
<gene>
    <name evidence="1" type="ORF">C1SCF055_LOCUS37675</name>
</gene>